<proteinExistence type="predicted"/>
<organism evidence="2 3">
    <name type="scientific">Streptococcus lutetiensis 033</name>
    <dbReference type="NCBI Taxonomy" id="1076934"/>
    <lineage>
        <taxon>Bacteria</taxon>
        <taxon>Bacillati</taxon>
        <taxon>Bacillota</taxon>
        <taxon>Bacilli</taxon>
        <taxon>Lactobacillales</taxon>
        <taxon>Streptococcaceae</taxon>
        <taxon>Streptococcus</taxon>
    </lineage>
</organism>
<evidence type="ECO:0000313" key="2">
    <source>
        <dbReference type="EMBL" id="AGS05498.1"/>
    </source>
</evidence>
<evidence type="ECO:0000313" key="3">
    <source>
        <dbReference type="Proteomes" id="UP000015268"/>
    </source>
</evidence>
<dbReference type="RefSeq" id="WP_020916770.1">
    <property type="nucleotide sequence ID" value="NC_021900.1"/>
</dbReference>
<reference evidence="2 3" key="1">
    <citation type="journal article" date="2013" name="BMC Microbiol.">
        <title>Dynamics of fecal microbial communities in children with diarrhea of unknown etiology and genomic analysis of associated Streptococcus lutetiensis.</title>
        <authorList>
            <person name="Jin D."/>
            <person name="Chen C."/>
            <person name="Li L."/>
            <person name="Lu S."/>
            <person name="Li Z."/>
            <person name="Zhou Z."/>
            <person name="Jing H."/>
            <person name="Xu Y."/>
            <person name="Du P."/>
            <person name="Wang H."/>
            <person name="Xiong Y."/>
            <person name="Zheng H."/>
            <person name="Bai X."/>
            <person name="Sun H."/>
            <person name="Wang L."/>
            <person name="Ye C."/>
            <person name="Gottschalk M."/>
            <person name="Xu J."/>
        </authorList>
    </citation>
    <scope>NUCLEOTIDE SEQUENCE [LARGE SCALE GENOMIC DNA]</scope>
    <source>
        <strain evidence="2 3">033</strain>
    </source>
</reference>
<keyword evidence="1" id="KW-1133">Transmembrane helix</keyword>
<dbReference type="Proteomes" id="UP000015268">
    <property type="component" value="Chromosome"/>
</dbReference>
<dbReference type="AlphaFoldDB" id="A0AB33ALK6"/>
<dbReference type="KEGG" id="slu:KE3_1008"/>
<accession>A0AB33ALK6</accession>
<name>A0AB33ALK6_9STRE</name>
<dbReference type="EMBL" id="CP003025">
    <property type="protein sequence ID" value="AGS05498.1"/>
    <property type="molecule type" value="Genomic_DNA"/>
</dbReference>
<evidence type="ECO:0000256" key="1">
    <source>
        <dbReference type="SAM" id="Phobius"/>
    </source>
</evidence>
<sequence length="115" mass="13487">MKNKQLTDHEKAQLEEFYRKEIIVISTKDERPKPESLREVGMYYFDWLFGEITFLYGFIPLFKLGMVPHLALLLSLLIVVLRVRSSLALAIFTYLLGIIMVGIMKILVIIIEKRR</sequence>
<keyword evidence="1" id="KW-0472">Membrane</keyword>
<gene>
    <name evidence="2" type="ORF">KE3_1008</name>
</gene>
<protein>
    <submittedName>
        <fullName evidence="2">Uncharacterized protein</fullName>
    </submittedName>
</protein>
<keyword evidence="3" id="KW-1185">Reference proteome</keyword>
<keyword evidence="1" id="KW-0812">Transmembrane</keyword>
<feature type="transmembrane region" description="Helical" evidence="1">
    <location>
        <begin position="89"/>
        <end position="111"/>
    </location>
</feature>